<keyword evidence="2" id="KW-1185">Reference proteome</keyword>
<dbReference type="EMBL" id="AUPC02000564">
    <property type="protein sequence ID" value="POG58163.1"/>
    <property type="molecule type" value="Genomic_DNA"/>
</dbReference>
<dbReference type="PROSITE" id="PS51257">
    <property type="entry name" value="PROKAR_LIPOPROTEIN"/>
    <property type="match status" value="1"/>
</dbReference>
<name>A0A2P4NYF6_RHIID</name>
<proteinExistence type="predicted"/>
<sequence>MECLWKAVIWISFMVLLGCFTVAATVPQQYIDKNIQNQLFITSIILGFIHLSF</sequence>
<reference evidence="1 2" key="1">
    <citation type="journal article" date="2013" name="Proc. Natl. Acad. Sci. U.S.A.">
        <title>Genome of an arbuscular mycorrhizal fungus provides insight into the oldest plant symbiosis.</title>
        <authorList>
            <person name="Tisserant E."/>
            <person name="Malbreil M."/>
            <person name="Kuo A."/>
            <person name="Kohler A."/>
            <person name="Symeonidi A."/>
            <person name="Balestrini R."/>
            <person name="Charron P."/>
            <person name="Duensing N."/>
            <person name="Frei Dit Frey N."/>
            <person name="Gianinazzi-Pearson V."/>
            <person name="Gilbert L.B."/>
            <person name="Handa Y."/>
            <person name="Herr J.R."/>
            <person name="Hijri M."/>
            <person name="Koul R."/>
            <person name="Kawaguchi M."/>
            <person name="Krajinski F."/>
            <person name="Lammers P.J."/>
            <person name="Masclaux F.G."/>
            <person name="Murat C."/>
            <person name="Morin E."/>
            <person name="Ndikumana S."/>
            <person name="Pagni M."/>
            <person name="Petitpierre D."/>
            <person name="Requena N."/>
            <person name="Rosikiewicz P."/>
            <person name="Riley R."/>
            <person name="Saito K."/>
            <person name="San Clemente H."/>
            <person name="Shapiro H."/>
            <person name="van Tuinen D."/>
            <person name="Becard G."/>
            <person name="Bonfante P."/>
            <person name="Paszkowski U."/>
            <person name="Shachar-Hill Y.Y."/>
            <person name="Tuskan G.A."/>
            <person name="Young P.W."/>
            <person name="Sanders I.R."/>
            <person name="Henrissat B."/>
            <person name="Rensing S.A."/>
            <person name="Grigoriev I.V."/>
            <person name="Corradi N."/>
            <person name="Roux C."/>
            <person name="Martin F."/>
        </authorList>
    </citation>
    <scope>NUCLEOTIDE SEQUENCE [LARGE SCALE GENOMIC DNA]</scope>
    <source>
        <strain evidence="1 2">DAOM 197198</strain>
    </source>
</reference>
<feature type="non-terminal residue" evidence="1">
    <location>
        <position position="53"/>
    </location>
</feature>
<gene>
    <name evidence="1" type="ORF">GLOIN_2v1733243</name>
</gene>
<organism evidence="1 2">
    <name type="scientific">Rhizophagus irregularis (strain DAOM 181602 / DAOM 197198 / MUCL 43194)</name>
    <name type="common">Arbuscular mycorrhizal fungus</name>
    <name type="synonym">Glomus intraradices</name>
    <dbReference type="NCBI Taxonomy" id="747089"/>
    <lineage>
        <taxon>Eukaryota</taxon>
        <taxon>Fungi</taxon>
        <taxon>Fungi incertae sedis</taxon>
        <taxon>Mucoromycota</taxon>
        <taxon>Glomeromycotina</taxon>
        <taxon>Glomeromycetes</taxon>
        <taxon>Glomerales</taxon>
        <taxon>Glomeraceae</taxon>
        <taxon>Rhizophagus</taxon>
    </lineage>
</organism>
<reference evidence="1 2" key="2">
    <citation type="journal article" date="2018" name="New Phytol.">
        <title>High intraspecific genome diversity in the model arbuscular mycorrhizal symbiont Rhizophagus irregularis.</title>
        <authorList>
            <person name="Chen E.C.H."/>
            <person name="Morin E."/>
            <person name="Beaudet D."/>
            <person name="Noel J."/>
            <person name="Yildirir G."/>
            <person name="Ndikumana S."/>
            <person name="Charron P."/>
            <person name="St-Onge C."/>
            <person name="Giorgi J."/>
            <person name="Kruger M."/>
            <person name="Marton T."/>
            <person name="Ropars J."/>
            <person name="Grigoriev I.V."/>
            <person name="Hainaut M."/>
            <person name="Henrissat B."/>
            <person name="Roux C."/>
            <person name="Martin F."/>
            <person name="Corradi N."/>
        </authorList>
    </citation>
    <scope>NUCLEOTIDE SEQUENCE [LARGE SCALE GENOMIC DNA]</scope>
    <source>
        <strain evidence="1 2">DAOM 197198</strain>
    </source>
</reference>
<evidence type="ECO:0000313" key="1">
    <source>
        <dbReference type="EMBL" id="POG58163.1"/>
    </source>
</evidence>
<evidence type="ECO:0000313" key="2">
    <source>
        <dbReference type="Proteomes" id="UP000018888"/>
    </source>
</evidence>
<dbReference type="AlphaFoldDB" id="A0A2P4NYF6"/>
<protein>
    <submittedName>
        <fullName evidence="1">Uncharacterized protein</fullName>
    </submittedName>
</protein>
<accession>A0A2P4NYF6</accession>
<dbReference type="Proteomes" id="UP000018888">
    <property type="component" value="Unassembled WGS sequence"/>
</dbReference>
<comment type="caution">
    <text evidence="1">The sequence shown here is derived from an EMBL/GenBank/DDBJ whole genome shotgun (WGS) entry which is preliminary data.</text>
</comment>